<proteinExistence type="predicted"/>
<feature type="region of interest" description="Disordered" evidence="1">
    <location>
        <begin position="911"/>
        <end position="945"/>
    </location>
</feature>
<feature type="compositionally biased region" description="Acidic residues" evidence="1">
    <location>
        <begin position="679"/>
        <end position="688"/>
    </location>
</feature>
<keyword evidence="3" id="KW-1185">Reference proteome</keyword>
<dbReference type="Proteomes" id="UP001161017">
    <property type="component" value="Unassembled WGS sequence"/>
</dbReference>
<dbReference type="PANTHER" id="PTHR31014">
    <property type="entry name" value="MITOCHONDRIAL TRANSLATION SYSTEM COMPONENT PET127-RELATED"/>
    <property type="match status" value="1"/>
</dbReference>
<sequence length="945" mass="106211">MYLIALLASISSFPIWDTPPSPSSDRVRDFLKKHPSVQGNAQQPFYEQNGGGNGLGWAPLDQKQKSKGSLGVSQASASPAEEKDSTGAASKGGEAPTEKLTPSKKQKPSVSRRERGKNHAREKKNSKKRRAAALKQKRSLNHNGANQDVGVGVQSSEQAPQPVSAHDATGSGQKAVKKKKDKLEMQDAEVKKTLQKKANLRKQAQGAIQGKSPTIRKQDAKAPVVRKVSAFTKDEKLDAKATKAKKNATIEFVTASGLKITPIETEQPPVPQLAYGLERVLFNPGVYQLQDPRSRVYNFDPYLQTIMPVAEFDFNALKEYVTSSMDNSLRRLADRQGKRYVGSTSSMTSILAHFHFLLSQWRPINTSMLSKDFPAESKSFTELQRSPSAIFLRWQNGAYAIDADKQFANANVLSMLGKSMEKLLTLETEDYERYRKSNPNQVTEEESSAPESFHYSTMGDFLMRSQLDAHDPRLPGTGMFDLKTRAVVSVRMDVQNFEQGVGYQIKDRQGAYESYEREYYDMIRAAFLKYSMQVRMGRMDGIFVAFHNVERIFGFQYVSLNEMDTTVHGQHDTSLGDQEFTLSLHLLNKILDRAIEKYPKTSLRIHFETREAATPFMYVFAEPVSEEQVTQIQNRNSEKIEEFENRILGLHQSKENSDDESTDKTDRSEWDDLRANVEDAMDQDELNLDEAPALTDTNGETRAAGTKKDEHSQTSNSSASDESKEDLDATESLTEVSTQDESQPTTEDSVDQSQSSDESKPSDAVQESASNQPEPENSADDAASTQQGLASDPNKDEDFETEADTSFLEDMDHPDEEGGKEVLAMTLTLRNKVNGAFVLRPDALKPDDEWSIEYSLVEVPDPRRAWSLYEACQARRQKKLEAPMPQEDADKVNYYIRNLRELSQRGRVWRDQMDESERGKPVRILGKEWEKAGVETKEEGQDHGR</sequence>
<comment type="caution">
    <text evidence="2">The sequence shown here is derived from an EMBL/GenBank/DDBJ whole genome shotgun (WGS) entry which is preliminary data.</text>
</comment>
<feature type="compositionally biased region" description="Polar residues" evidence="1">
    <location>
        <begin position="37"/>
        <end position="46"/>
    </location>
</feature>
<evidence type="ECO:0000256" key="1">
    <source>
        <dbReference type="SAM" id="MobiDB-lite"/>
    </source>
</evidence>
<feature type="compositionally biased region" description="Basic and acidic residues" evidence="1">
    <location>
        <begin position="652"/>
        <end position="677"/>
    </location>
</feature>
<feature type="compositionally biased region" description="Polar residues" evidence="1">
    <location>
        <begin position="765"/>
        <end position="775"/>
    </location>
</feature>
<dbReference type="Pfam" id="PF08634">
    <property type="entry name" value="Pet127"/>
    <property type="match status" value="1"/>
</dbReference>
<feature type="compositionally biased region" description="Acidic residues" evidence="1">
    <location>
        <begin position="795"/>
        <end position="815"/>
    </location>
</feature>
<dbReference type="GO" id="GO:0005740">
    <property type="term" value="C:mitochondrial envelope"/>
    <property type="evidence" value="ECO:0007669"/>
    <property type="project" value="TreeGrafter"/>
</dbReference>
<protein>
    <submittedName>
        <fullName evidence="2">Uncharacterized protein</fullName>
    </submittedName>
</protein>
<reference evidence="2" key="1">
    <citation type="journal article" date="2023" name="Genome Biol. Evol.">
        <title>First Whole Genome Sequence and Flow Cytometry Genome Size Data for the Lichen-Forming Fungus Ramalina farinacea (Ascomycota).</title>
        <authorList>
            <person name="Llewellyn T."/>
            <person name="Mian S."/>
            <person name="Hill R."/>
            <person name="Leitch I.J."/>
            <person name="Gaya E."/>
        </authorList>
    </citation>
    <scope>NUCLEOTIDE SEQUENCE</scope>
    <source>
        <strain evidence="2">LIQ254RAFAR</strain>
    </source>
</reference>
<dbReference type="PANTHER" id="PTHR31014:SF0">
    <property type="entry name" value="MITOCHONDRIAL TRANSLATION SYSTEM COMPONENT PET127-RELATED"/>
    <property type="match status" value="1"/>
</dbReference>
<organism evidence="2 3">
    <name type="scientific">Ramalina farinacea</name>
    <dbReference type="NCBI Taxonomy" id="258253"/>
    <lineage>
        <taxon>Eukaryota</taxon>
        <taxon>Fungi</taxon>
        <taxon>Dikarya</taxon>
        <taxon>Ascomycota</taxon>
        <taxon>Pezizomycotina</taxon>
        <taxon>Lecanoromycetes</taxon>
        <taxon>OSLEUM clade</taxon>
        <taxon>Lecanoromycetidae</taxon>
        <taxon>Lecanorales</taxon>
        <taxon>Lecanorineae</taxon>
        <taxon>Ramalinaceae</taxon>
        <taxon>Ramalina</taxon>
    </lineage>
</organism>
<feature type="compositionally biased region" description="Basic residues" evidence="1">
    <location>
        <begin position="120"/>
        <end position="140"/>
    </location>
</feature>
<feature type="compositionally biased region" description="Polar residues" evidence="1">
    <location>
        <begin position="731"/>
        <end position="746"/>
    </location>
</feature>
<dbReference type="EMBL" id="JAPUFD010000015">
    <property type="protein sequence ID" value="MDI1491767.1"/>
    <property type="molecule type" value="Genomic_DNA"/>
</dbReference>
<feature type="region of interest" description="Disordered" evidence="1">
    <location>
        <begin position="15"/>
        <end position="221"/>
    </location>
</feature>
<accession>A0AA43QT80</accession>
<feature type="compositionally biased region" description="Basic and acidic residues" evidence="1">
    <location>
        <begin position="181"/>
        <end position="192"/>
    </location>
</feature>
<feature type="region of interest" description="Disordered" evidence="1">
    <location>
        <begin position="649"/>
        <end position="820"/>
    </location>
</feature>
<dbReference type="AlphaFoldDB" id="A0AA43QT80"/>
<name>A0AA43QT80_9LECA</name>
<evidence type="ECO:0000313" key="2">
    <source>
        <dbReference type="EMBL" id="MDI1491767.1"/>
    </source>
</evidence>
<dbReference type="InterPro" id="IPR013943">
    <property type="entry name" value="Pet127"/>
</dbReference>
<dbReference type="GO" id="GO:0000964">
    <property type="term" value="P:mitochondrial RNA 5'-end processing"/>
    <property type="evidence" value="ECO:0007669"/>
    <property type="project" value="TreeGrafter"/>
</dbReference>
<evidence type="ECO:0000313" key="3">
    <source>
        <dbReference type="Proteomes" id="UP001161017"/>
    </source>
</evidence>
<gene>
    <name evidence="2" type="ORF">OHK93_002977</name>
</gene>